<dbReference type="Pfam" id="PF07885">
    <property type="entry name" value="Ion_trans_2"/>
    <property type="match status" value="1"/>
</dbReference>
<name>A0A6G1X2S9_9BACI</name>
<evidence type="ECO:0000313" key="4">
    <source>
        <dbReference type="EMBL" id="MRG85205.1"/>
    </source>
</evidence>
<keyword evidence="4" id="KW-0407">Ion channel</keyword>
<gene>
    <name evidence="4" type="ORF">GH754_02550</name>
</gene>
<dbReference type="Proteomes" id="UP000480185">
    <property type="component" value="Unassembled WGS sequence"/>
</dbReference>
<dbReference type="GO" id="GO:0034220">
    <property type="term" value="P:monoatomic ion transmembrane transport"/>
    <property type="evidence" value="ECO:0007669"/>
    <property type="project" value="UniProtKB-KW"/>
</dbReference>
<organism evidence="4 5">
    <name type="scientific">Salinibacillus xinjiangensis</name>
    <dbReference type="NCBI Taxonomy" id="1229268"/>
    <lineage>
        <taxon>Bacteria</taxon>
        <taxon>Bacillati</taxon>
        <taxon>Bacillota</taxon>
        <taxon>Bacilli</taxon>
        <taxon>Bacillales</taxon>
        <taxon>Bacillaceae</taxon>
        <taxon>Salinibacillus</taxon>
    </lineage>
</organism>
<keyword evidence="2" id="KW-1133">Transmembrane helix</keyword>
<evidence type="ECO:0000256" key="1">
    <source>
        <dbReference type="ARBA" id="ARBA00004651"/>
    </source>
</evidence>
<protein>
    <submittedName>
        <fullName evidence="4">Potassium channel protein</fullName>
    </submittedName>
</protein>
<evidence type="ECO:0000256" key="2">
    <source>
        <dbReference type="SAM" id="Phobius"/>
    </source>
</evidence>
<dbReference type="InterPro" id="IPR036291">
    <property type="entry name" value="NAD(P)-bd_dom_sf"/>
</dbReference>
<dbReference type="InterPro" id="IPR013099">
    <property type="entry name" value="K_chnl_dom"/>
</dbReference>
<evidence type="ECO:0000313" key="5">
    <source>
        <dbReference type="Proteomes" id="UP000480185"/>
    </source>
</evidence>
<feature type="transmembrane region" description="Helical" evidence="2">
    <location>
        <begin position="71"/>
        <end position="89"/>
    </location>
</feature>
<keyword evidence="2" id="KW-0812">Transmembrane</keyword>
<comment type="caution">
    <text evidence="4">The sequence shown here is derived from an EMBL/GenBank/DDBJ whole genome shotgun (WGS) entry which is preliminary data.</text>
</comment>
<dbReference type="SUPFAM" id="SSF116726">
    <property type="entry name" value="TrkA C-terminal domain-like"/>
    <property type="match status" value="1"/>
</dbReference>
<dbReference type="SUPFAM" id="SSF81324">
    <property type="entry name" value="Voltage-gated potassium channels"/>
    <property type="match status" value="1"/>
</dbReference>
<dbReference type="SUPFAM" id="SSF51735">
    <property type="entry name" value="NAD(P)-binding Rossmann-fold domains"/>
    <property type="match status" value="1"/>
</dbReference>
<dbReference type="Pfam" id="PF02254">
    <property type="entry name" value="TrkA_N"/>
    <property type="match status" value="1"/>
</dbReference>
<dbReference type="Gene3D" id="3.40.50.720">
    <property type="entry name" value="NAD(P)-binding Rossmann-like Domain"/>
    <property type="match status" value="1"/>
</dbReference>
<comment type="subcellular location">
    <subcellularLocation>
        <location evidence="1">Cell membrane</location>
        <topology evidence="1">Multi-pass membrane protein</topology>
    </subcellularLocation>
</comment>
<dbReference type="EMBL" id="WJNH01000001">
    <property type="protein sequence ID" value="MRG85205.1"/>
    <property type="molecule type" value="Genomic_DNA"/>
</dbReference>
<dbReference type="RefSeq" id="WP_153727142.1">
    <property type="nucleotide sequence ID" value="NZ_WJNH01000001.1"/>
</dbReference>
<dbReference type="InterPro" id="IPR050721">
    <property type="entry name" value="Trk_Ktr_HKT_K-transport"/>
</dbReference>
<reference evidence="4 5" key="1">
    <citation type="submission" date="2019-11" db="EMBL/GenBank/DDBJ databases">
        <authorList>
            <person name="Li J."/>
        </authorList>
    </citation>
    <scope>NUCLEOTIDE SEQUENCE [LARGE SCALE GENOMIC DNA]</scope>
    <source>
        <strain evidence="4 5">J4</strain>
    </source>
</reference>
<feature type="transmembrane region" description="Helical" evidence="2">
    <location>
        <begin position="12"/>
        <end position="35"/>
    </location>
</feature>
<dbReference type="GO" id="GO:0005886">
    <property type="term" value="C:plasma membrane"/>
    <property type="evidence" value="ECO:0007669"/>
    <property type="project" value="UniProtKB-SubCell"/>
</dbReference>
<dbReference type="Gene3D" id="1.10.287.70">
    <property type="match status" value="1"/>
</dbReference>
<dbReference type="AlphaFoldDB" id="A0A6G1X2S9"/>
<accession>A0A6G1X2S9</accession>
<keyword evidence="4" id="KW-0406">Ion transport</keyword>
<dbReference type="InterPro" id="IPR036721">
    <property type="entry name" value="RCK_C_sf"/>
</dbReference>
<feature type="domain" description="RCK N-terminal" evidence="3">
    <location>
        <begin position="112"/>
        <end position="237"/>
    </location>
</feature>
<dbReference type="OrthoDB" id="9785285at2"/>
<evidence type="ECO:0000259" key="3">
    <source>
        <dbReference type="PROSITE" id="PS51201"/>
    </source>
</evidence>
<dbReference type="PANTHER" id="PTHR43833">
    <property type="entry name" value="POTASSIUM CHANNEL PROTEIN 2-RELATED-RELATED"/>
    <property type="match status" value="1"/>
</dbReference>
<dbReference type="PANTHER" id="PTHR43833:SF9">
    <property type="entry name" value="POTASSIUM CHANNEL PROTEIN YUGO-RELATED"/>
    <property type="match status" value="1"/>
</dbReference>
<sequence>MQMLWRWYFQIPIYFRLLLTVLFFMIVFGWIIHLIEPEHFPSLFDGLWWAFVTGSTVGYGDFVPITIAGKIVGIMMILAGGGIVTYYMVTVSTGVVKREKEIDQGEVAFKGRGHVVIIGWNERSRQLLQMIKDNKPAEDIVLIDHSLKKSPKKFYHLHFIQGDASLDDTLHKANMQYAKQIVITSDQSKPEKQADQLTILCTIAVRGINPEAPIVAEVLMKEHVMNAERAGANTVIRSNDFMSTLFFHELYRIQSVKPFDIMLEQLASQQYIEHDVADEHINQTFLECSNDYVKKDGLLLGIIRKGEVIINPPFQMKLEINDRLIVLASLRD</sequence>
<keyword evidence="5" id="KW-1185">Reference proteome</keyword>
<dbReference type="InterPro" id="IPR003148">
    <property type="entry name" value="RCK_N"/>
</dbReference>
<feature type="transmembrane region" description="Helical" evidence="2">
    <location>
        <begin position="47"/>
        <end position="64"/>
    </location>
</feature>
<proteinExistence type="predicted"/>
<dbReference type="GO" id="GO:0006813">
    <property type="term" value="P:potassium ion transport"/>
    <property type="evidence" value="ECO:0007669"/>
    <property type="project" value="InterPro"/>
</dbReference>
<dbReference type="PROSITE" id="PS51201">
    <property type="entry name" value="RCK_N"/>
    <property type="match status" value="1"/>
</dbReference>
<keyword evidence="4" id="KW-0813">Transport</keyword>
<keyword evidence="2" id="KW-0472">Membrane</keyword>